<reference evidence="3" key="1">
    <citation type="submission" date="2022-08" db="EMBL/GenBank/DDBJ databases">
        <title>Genomic characterization and comparative genomic analysis of a strain of klebsiella michiganensis carrying blaKPC-2 isolated from the blood of children with very preterm bloodstream infection.</title>
        <authorList>
            <person name="Zhang N."/>
        </authorList>
    </citation>
    <scope>NUCLEOTIDE SEQUENCE</scope>
    <source>
        <strain evidence="3">BSI-KPN166</strain>
    </source>
</reference>
<evidence type="ECO:0000256" key="1">
    <source>
        <dbReference type="SAM" id="Coils"/>
    </source>
</evidence>
<sequence>MSEITKEPVEQVKQAFKDRISSPLWGYVFFSWLGFNWQNIAKLFMSKREVEVRIAEITSQEWFFVHYIVLPVIVGAALAAVSPYLQQWLAAAHKKAEDKRKADTLTEELRLIDVDMLKKEKLTELSKVAERTEQTEKEKLERQKARNESRLALIRLKEVALTKATADLEKAYEDTQVRLNKLLNETKKVEESYNSKVEALNEASDGLNKVGQLYHKYNKLATHEDFVSFLNELNKKKLFGLSQLDKDFKSMTEREIIYNSMRKNAHGNVNSDGSE</sequence>
<protein>
    <submittedName>
        <fullName evidence="3">Uncharacterized protein</fullName>
    </submittedName>
</protein>
<proteinExistence type="predicted"/>
<evidence type="ECO:0000256" key="2">
    <source>
        <dbReference type="SAM" id="Phobius"/>
    </source>
</evidence>
<accession>A0AAX3CNA8</accession>
<keyword evidence="2" id="KW-0472">Membrane</keyword>
<dbReference type="RefSeq" id="WP_053087346.1">
    <property type="nucleotide sequence ID" value="NZ_CP102103.1"/>
</dbReference>
<feature type="transmembrane region" description="Helical" evidence="2">
    <location>
        <begin position="62"/>
        <end position="85"/>
    </location>
</feature>
<feature type="coiled-coil region" evidence="1">
    <location>
        <begin position="130"/>
        <end position="203"/>
    </location>
</feature>
<evidence type="ECO:0000313" key="4">
    <source>
        <dbReference type="Proteomes" id="UP001060345"/>
    </source>
</evidence>
<organism evidence="3 4">
    <name type="scientific">Klebsiella michiganensis</name>
    <dbReference type="NCBI Taxonomy" id="1134687"/>
    <lineage>
        <taxon>Bacteria</taxon>
        <taxon>Pseudomonadati</taxon>
        <taxon>Pseudomonadota</taxon>
        <taxon>Gammaproteobacteria</taxon>
        <taxon>Enterobacterales</taxon>
        <taxon>Enterobacteriaceae</taxon>
        <taxon>Klebsiella/Raoultella group</taxon>
        <taxon>Klebsiella</taxon>
    </lineage>
</organism>
<keyword evidence="1" id="KW-0175">Coiled coil</keyword>
<feature type="transmembrane region" description="Helical" evidence="2">
    <location>
        <begin position="24"/>
        <end position="41"/>
    </location>
</feature>
<evidence type="ECO:0000313" key="3">
    <source>
        <dbReference type="EMBL" id="UWZ73255.1"/>
    </source>
</evidence>
<name>A0AAX3CNA8_9ENTR</name>
<dbReference type="AlphaFoldDB" id="A0AAX3CNA8"/>
<keyword evidence="2" id="KW-0812">Transmembrane</keyword>
<keyword evidence="2" id="KW-1133">Transmembrane helix</keyword>
<dbReference type="Proteomes" id="UP001060345">
    <property type="component" value="Chromosome"/>
</dbReference>
<gene>
    <name evidence="3" type="ORF">NP224_24195</name>
</gene>
<dbReference type="EMBL" id="CP102103">
    <property type="protein sequence ID" value="UWZ73255.1"/>
    <property type="molecule type" value="Genomic_DNA"/>
</dbReference>